<gene>
    <name evidence="7" type="ORF">ACOC_LOCUS6649</name>
</gene>
<keyword evidence="6" id="KW-0868">Chloride</keyword>
<dbReference type="InterPro" id="IPR000615">
    <property type="entry name" value="Bestrophin"/>
</dbReference>
<evidence type="ECO:0000313" key="9">
    <source>
        <dbReference type="WBParaSite" id="ACOC_0000664801-mRNA-1"/>
    </source>
</evidence>
<sequence>MTVSYNLDVSSVSYFTFFKLLFRWRGSIYKSILADLIAWLCGYYAVFLIYRNVLDGEAKRKFENIAEYCDERLEYIPLTFMLGFFVTIVVDRWRSIFQNMGWIEK</sequence>
<evidence type="ECO:0000256" key="3">
    <source>
        <dbReference type="ARBA" id="ARBA00022989"/>
    </source>
</evidence>
<feature type="transmembrane region" description="Helical" evidence="6">
    <location>
        <begin position="32"/>
        <end position="53"/>
    </location>
</feature>
<keyword evidence="6" id="KW-0407">Ion channel</keyword>
<keyword evidence="4 6" id="KW-0472">Membrane</keyword>
<dbReference type="InterPro" id="IPR021134">
    <property type="entry name" value="Bestrophin-like"/>
</dbReference>
<comment type="subcellular location">
    <subcellularLocation>
        <location evidence="6">Cell membrane</location>
        <topology evidence="6">Multi-pass membrane protein</topology>
    </subcellularLocation>
    <subcellularLocation>
        <location evidence="1">Membrane</location>
    </subcellularLocation>
</comment>
<evidence type="ECO:0000256" key="4">
    <source>
        <dbReference type="ARBA" id="ARBA00023136"/>
    </source>
</evidence>
<comment type="similarity">
    <text evidence="5 6">Belongs to the anion channel-forming bestrophin (TC 1.A.46) family. Calcium-sensitive chloride channel subfamily.</text>
</comment>
<evidence type="ECO:0000256" key="1">
    <source>
        <dbReference type="ARBA" id="ARBA00004370"/>
    </source>
</evidence>
<name>A0A0R3PNK5_ANGCS</name>
<keyword evidence="6" id="KW-0813">Transport</keyword>
<evidence type="ECO:0000256" key="5">
    <source>
        <dbReference type="ARBA" id="ARBA00034769"/>
    </source>
</evidence>
<dbReference type="OrthoDB" id="201595at2759"/>
<keyword evidence="8" id="KW-1185">Reference proteome</keyword>
<evidence type="ECO:0000313" key="7">
    <source>
        <dbReference type="EMBL" id="VDM58234.1"/>
    </source>
</evidence>
<dbReference type="Pfam" id="PF01062">
    <property type="entry name" value="Bestrophin"/>
    <property type="match status" value="1"/>
</dbReference>
<dbReference type="PANTHER" id="PTHR10736">
    <property type="entry name" value="BESTROPHIN"/>
    <property type="match status" value="1"/>
</dbReference>
<dbReference type="PANTHER" id="PTHR10736:SF58">
    <property type="entry name" value="BESTROPHIN HOMOLOG-RELATED"/>
    <property type="match status" value="1"/>
</dbReference>
<dbReference type="STRING" id="334426.A0A0R3PNK5"/>
<keyword evidence="2 6" id="KW-0812">Transmembrane</keyword>
<dbReference type="GO" id="GO:0034707">
    <property type="term" value="C:chloride channel complex"/>
    <property type="evidence" value="ECO:0007669"/>
    <property type="project" value="UniProtKB-KW"/>
</dbReference>
<evidence type="ECO:0000256" key="2">
    <source>
        <dbReference type="ARBA" id="ARBA00022692"/>
    </source>
</evidence>
<keyword evidence="6" id="KW-0406">Ion transport</keyword>
<keyword evidence="3 6" id="KW-1133">Transmembrane helix</keyword>
<dbReference type="GO" id="GO:0005254">
    <property type="term" value="F:chloride channel activity"/>
    <property type="evidence" value="ECO:0007669"/>
    <property type="project" value="UniProtKB-KW"/>
</dbReference>
<dbReference type="WBParaSite" id="ACOC_0000664801-mRNA-1">
    <property type="protein sequence ID" value="ACOC_0000664801-mRNA-1"/>
    <property type="gene ID" value="ACOC_0000664801"/>
</dbReference>
<evidence type="ECO:0000256" key="6">
    <source>
        <dbReference type="RuleBase" id="RU363126"/>
    </source>
</evidence>
<accession>A0A0R3PNK5</accession>
<protein>
    <recommendedName>
        <fullName evidence="6">Bestrophin homolog</fullName>
    </recommendedName>
</protein>
<dbReference type="AlphaFoldDB" id="A0A0R3PNK5"/>
<proteinExistence type="inferred from homology"/>
<feature type="transmembrane region" description="Helical" evidence="6">
    <location>
        <begin position="73"/>
        <end position="90"/>
    </location>
</feature>
<organism evidence="9">
    <name type="scientific">Angiostrongylus costaricensis</name>
    <name type="common">Nematode worm</name>
    <dbReference type="NCBI Taxonomy" id="334426"/>
    <lineage>
        <taxon>Eukaryota</taxon>
        <taxon>Metazoa</taxon>
        <taxon>Ecdysozoa</taxon>
        <taxon>Nematoda</taxon>
        <taxon>Chromadorea</taxon>
        <taxon>Rhabditida</taxon>
        <taxon>Rhabditina</taxon>
        <taxon>Rhabditomorpha</taxon>
        <taxon>Strongyloidea</taxon>
        <taxon>Metastrongylidae</taxon>
        <taxon>Angiostrongylus</taxon>
    </lineage>
</organism>
<reference evidence="9" key="1">
    <citation type="submission" date="2017-02" db="UniProtKB">
        <authorList>
            <consortium name="WormBaseParasite"/>
        </authorList>
    </citation>
    <scope>IDENTIFICATION</scope>
</reference>
<keyword evidence="6" id="KW-0869">Chloride channel</keyword>
<reference evidence="7 8" key="2">
    <citation type="submission" date="2018-11" db="EMBL/GenBank/DDBJ databases">
        <authorList>
            <consortium name="Pathogen Informatics"/>
        </authorList>
    </citation>
    <scope>NUCLEOTIDE SEQUENCE [LARGE SCALE GENOMIC DNA]</scope>
    <source>
        <strain evidence="7 8">Costa Rica</strain>
    </source>
</reference>
<evidence type="ECO:0000313" key="8">
    <source>
        <dbReference type="Proteomes" id="UP000267027"/>
    </source>
</evidence>
<dbReference type="OMA" id="HTEHCTH"/>
<dbReference type="Proteomes" id="UP000267027">
    <property type="component" value="Unassembled WGS sequence"/>
</dbReference>
<dbReference type="EMBL" id="UYYA01003966">
    <property type="protein sequence ID" value="VDM58234.1"/>
    <property type="molecule type" value="Genomic_DNA"/>
</dbReference>
<keyword evidence="6" id="KW-1003">Cell membrane</keyword>
<comment type="function">
    <text evidence="6">Forms chloride channels.</text>
</comment>
<dbReference type="GO" id="GO:0005886">
    <property type="term" value="C:plasma membrane"/>
    <property type="evidence" value="ECO:0007669"/>
    <property type="project" value="UniProtKB-SubCell"/>
</dbReference>